<proteinExistence type="predicted"/>
<dbReference type="Pfam" id="PF00651">
    <property type="entry name" value="BTB"/>
    <property type="match status" value="1"/>
</dbReference>
<protein>
    <recommendedName>
        <fullName evidence="1">BTB domain-containing protein</fullName>
    </recommendedName>
</protein>
<dbReference type="AlphaFoldDB" id="A0AAV2A9N1"/>
<reference evidence="2 3" key="1">
    <citation type="submission" date="2024-04" db="EMBL/GenBank/DDBJ databases">
        <authorList>
            <person name="Rising A."/>
            <person name="Reimegard J."/>
            <person name="Sonavane S."/>
            <person name="Akerstrom W."/>
            <person name="Nylinder S."/>
            <person name="Hedman E."/>
            <person name="Kallberg Y."/>
        </authorList>
    </citation>
    <scope>NUCLEOTIDE SEQUENCE [LARGE SCALE GENOMIC DNA]</scope>
</reference>
<name>A0AAV2A9N1_9ARAC</name>
<organism evidence="2 3">
    <name type="scientific">Larinioides sclopetarius</name>
    <dbReference type="NCBI Taxonomy" id="280406"/>
    <lineage>
        <taxon>Eukaryota</taxon>
        <taxon>Metazoa</taxon>
        <taxon>Ecdysozoa</taxon>
        <taxon>Arthropoda</taxon>
        <taxon>Chelicerata</taxon>
        <taxon>Arachnida</taxon>
        <taxon>Araneae</taxon>
        <taxon>Araneomorphae</taxon>
        <taxon>Entelegynae</taxon>
        <taxon>Araneoidea</taxon>
        <taxon>Araneidae</taxon>
        <taxon>Larinioides</taxon>
    </lineage>
</organism>
<sequence>MEPKQPNKNEVIMRTQNPVHEGDVKWFIDNACKFSRRDACKFSNFSLQTDCQPEFQVVAKFNERYPDVPVINVNIGIQRIDSGDKSLYVTADAQLMNSDGDVYCHKEQSFSCHSGGAPFYIFSEMFSESADKLTMPKPKTGISSDDIDELFHLRVKNLVAAHGGVGRIFILPNDKLIVKVHIKTYGCCILTSKVELPLVPERQSPKSHVDQLLIDFKNAFEHEELTDINLVAGDKIIKAHRFVLRTRSPVFKQMFEHNLAETTEGTIQIDDVNYAILQALVSYLYSATVLKLPFDDLCDLYEAADKYQISSLQKECAEMLTCFLSVDTACRVLVLADMHNDSFLRQEAVDYIRRNFAKVKATEDWELTIRSHQKVATDVLEKVCNFIPEKKANNL</sequence>
<dbReference type="Proteomes" id="UP001497382">
    <property type="component" value="Unassembled WGS sequence"/>
</dbReference>
<keyword evidence="3" id="KW-1185">Reference proteome</keyword>
<dbReference type="InterPro" id="IPR000210">
    <property type="entry name" value="BTB/POZ_dom"/>
</dbReference>
<accession>A0AAV2A9N1</accession>
<dbReference type="PANTHER" id="PTHR24413">
    <property type="entry name" value="SPECKLE-TYPE POZ PROTEIN"/>
    <property type="match status" value="1"/>
</dbReference>
<evidence type="ECO:0000259" key="1">
    <source>
        <dbReference type="PROSITE" id="PS50097"/>
    </source>
</evidence>
<dbReference type="Gene3D" id="1.25.40.420">
    <property type="match status" value="1"/>
</dbReference>
<comment type="caution">
    <text evidence="2">The sequence shown here is derived from an EMBL/GenBank/DDBJ whole genome shotgun (WGS) entry which is preliminary data.</text>
</comment>
<dbReference type="CDD" id="cd18186">
    <property type="entry name" value="BTB_POZ_ZBTB_KLHL-like"/>
    <property type="match status" value="1"/>
</dbReference>
<dbReference type="EMBL" id="CAXIEN010000124">
    <property type="protein sequence ID" value="CAL1279664.1"/>
    <property type="molecule type" value="Genomic_DNA"/>
</dbReference>
<evidence type="ECO:0000313" key="2">
    <source>
        <dbReference type="EMBL" id="CAL1279664.1"/>
    </source>
</evidence>
<gene>
    <name evidence="2" type="ORF">LARSCL_LOCUS10520</name>
</gene>
<evidence type="ECO:0000313" key="3">
    <source>
        <dbReference type="Proteomes" id="UP001497382"/>
    </source>
</evidence>
<dbReference type="SMART" id="SM00225">
    <property type="entry name" value="BTB"/>
    <property type="match status" value="1"/>
</dbReference>
<dbReference type="Gene3D" id="3.30.710.10">
    <property type="entry name" value="Potassium Channel Kv1.1, Chain A"/>
    <property type="match status" value="1"/>
</dbReference>
<dbReference type="SUPFAM" id="SSF54695">
    <property type="entry name" value="POZ domain"/>
    <property type="match status" value="1"/>
</dbReference>
<feature type="domain" description="BTB" evidence="1">
    <location>
        <begin position="226"/>
        <end position="289"/>
    </location>
</feature>
<dbReference type="PROSITE" id="PS50097">
    <property type="entry name" value="BTB"/>
    <property type="match status" value="1"/>
</dbReference>
<dbReference type="InterPro" id="IPR011333">
    <property type="entry name" value="SKP1/BTB/POZ_sf"/>
</dbReference>